<dbReference type="HAMAP" id="MF_00852">
    <property type="entry name" value="BioU"/>
    <property type="match status" value="1"/>
</dbReference>
<dbReference type="Gene3D" id="3.40.50.720">
    <property type="entry name" value="NAD(P)-binding Rossmann-like Domain"/>
    <property type="match status" value="1"/>
</dbReference>
<gene>
    <name evidence="1" type="primary">bioU</name>
    <name evidence="3" type="ORF">HZS55_15520</name>
</gene>
<evidence type="ECO:0000256" key="2">
    <source>
        <dbReference type="SAM" id="MobiDB-lite"/>
    </source>
</evidence>
<keyword evidence="1" id="KW-0808">Transferase</keyword>
<dbReference type="AlphaFoldDB" id="A0A7D5SZA2"/>
<protein>
    <recommendedName>
        <fullName evidence="1">(S)-8-amino-7-oxononanoate synthase BioU</fullName>
        <ecNumber evidence="1">2.6.1.121</ecNumber>
    </recommendedName>
    <alternativeName>
        <fullName evidence="1">8-amino-7-oxononanoate carboxylating dehydrogenase</fullName>
    </alternativeName>
</protein>
<comment type="catalytic activity">
    <reaction evidence="1">
        <text>(8S)-8-amino-7-oxononanoate + L-lysyl-[protein] + CO2 = (7R,8S)-8-amino-7-(carboxyamino)nonanoate + (S)-2-amino-6-oxohexanoyl-[protein] + 2 H(+)</text>
        <dbReference type="Rhea" id="RHEA:63660"/>
        <dbReference type="Rhea" id="RHEA-COMP:9752"/>
        <dbReference type="Rhea" id="RHEA-COMP:12448"/>
        <dbReference type="ChEBI" id="CHEBI:15378"/>
        <dbReference type="ChEBI" id="CHEBI:16526"/>
        <dbReference type="ChEBI" id="CHEBI:29969"/>
        <dbReference type="ChEBI" id="CHEBI:131803"/>
        <dbReference type="ChEBI" id="CHEBI:149468"/>
        <dbReference type="ChEBI" id="CHEBI:149470"/>
        <dbReference type="EC" id="2.6.1.121"/>
    </reaction>
</comment>
<feature type="active site" description="Proton donor and proton acceptor" evidence="1">
    <location>
        <position position="262"/>
    </location>
</feature>
<comment type="subunit">
    <text evidence="1">Monomer.</text>
</comment>
<keyword evidence="1" id="KW-0547">Nucleotide-binding</keyword>
<comment type="catalytic activity">
    <reaction evidence="1">
        <text>(8S)-8-amino-7-oxononanoate + L-lysyl-[protein] + NADH + H(+) = N(6)-[(2S,3R)-2-amino-8-carboxyoctan-3-yl]-L-lysyl-[protein] + NAD(+) + H2O</text>
        <dbReference type="Rhea" id="RHEA:63672"/>
        <dbReference type="Rhea" id="RHEA-COMP:9752"/>
        <dbReference type="Rhea" id="RHEA-COMP:16405"/>
        <dbReference type="ChEBI" id="CHEBI:15377"/>
        <dbReference type="ChEBI" id="CHEBI:15378"/>
        <dbReference type="ChEBI" id="CHEBI:29969"/>
        <dbReference type="ChEBI" id="CHEBI:57540"/>
        <dbReference type="ChEBI" id="CHEBI:57945"/>
        <dbReference type="ChEBI" id="CHEBI:149468"/>
        <dbReference type="ChEBI" id="CHEBI:149472"/>
    </reaction>
</comment>
<keyword evidence="1" id="KW-0093">Biotin biosynthesis</keyword>
<comment type="catalytic activity">
    <reaction evidence="1">
        <text>N(6)-[(2S,3R)-2-amino-8-carboxyoctan-3-yl]-L-lysyl-[protein] + CO2 + NAD(+) + H2O = (7R,8S)-8-amino-7-(carboxyamino)nonanoate + (S)-2-amino-6-oxohexanoyl-[protein] + NADH + 3 H(+)</text>
        <dbReference type="Rhea" id="RHEA:63676"/>
        <dbReference type="Rhea" id="RHEA-COMP:12448"/>
        <dbReference type="Rhea" id="RHEA-COMP:16405"/>
        <dbReference type="ChEBI" id="CHEBI:15377"/>
        <dbReference type="ChEBI" id="CHEBI:15378"/>
        <dbReference type="ChEBI" id="CHEBI:16526"/>
        <dbReference type="ChEBI" id="CHEBI:57540"/>
        <dbReference type="ChEBI" id="CHEBI:57945"/>
        <dbReference type="ChEBI" id="CHEBI:131803"/>
        <dbReference type="ChEBI" id="CHEBI:149470"/>
        <dbReference type="ChEBI" id="CHEBI:149472"/>
    </reaction>
</comment>
<comment type="caution">
    <text evidence="1">Lacks conserved residue(s) required for the propagation of feature annotation.</text>
</comment>
<comment type="catalytic activity">
    <reaction evidence="1">
        <text>N(6)-[(2S,3R)-2-amino-8-carboxyoctan-3-yl]-L-lysyl-[protein] + CO2 + NADP(+) + H2O = (7R,8S)-8-amino-7-(carboxyamino)nonanoate + (S)-2-amino-6-oxohexanoyl-[protein] + NADPH + 3 H(+)</text>
        <dbReference type="Rhea" id="RHEA:63668"/>
        <dbReference type="Rhea" id="RHEA-COMP:12448"/>
        <dbReference type="Rhea" id="RHEA-COMP:16405"/>
        <dbReference type="ChEBI" id="CHEBI:15377"/>
        <dbReference type="ChEBI" id="CHEBI:15378"/>
        <dbReference type="ChEBI" id="CHEBI:16526"/>
        <dbReference type="ChEBI" id="CHEBI:57783"/>
        <dbReference type="ChEBI" id="CHEBI:58349"/>
        <dbReference type="ChEBI" id="CHEBI:131803"/>
        <dbReference type="ChEBI" id="CHEBI:149470"/>
        <dbReference type="ChEBI" id="CHEBI:149472"/>
    </reaction>
</comment>
<keyword evidence="1" id="KW-0032">Aminotransferase</keyword>
<sequence>MDDDVTFAVLGTGGIGRRALDVARHKGGLTPVAACDRNGVAVDHSGLDVDELLDATEGNIASGPEADGDTPATPESDYASDGGLASHASETSSEPRSDGGATAAEGGSVGDDGTASDGVKQAGEDAGIVASAQGEPTETPIDDVIAESDAIDAVLLALPNLEHDFIPRVAERFADADYGGVLVDVLKRSRVIGMLDDRTDRLEDSGITFVCGAGATPGFLTGAAALAAQSFVEVDSVEIWWGVGLKSGYEDNRGTVREDIAHLDGYDIERAREMSESEIEALIDEHGGRLEFRDMEHADDVLLERAGICDAEDVSVGGVLDVRSDEKPTTTTVRVTGTTFDGERGTNTFELDDATSMAANVNGPALGYLKAAVLRNRAGDYGVYGPADVMPSF</sequence>
<feature type="binding site" evidence="1">
    <location>
        <begin position="11"/>
        <end position="15"/>
    </location>
    <ligand>
        <name>NAD(+)</name>
        <dbReference type="ChEBI" id="CHEBI:57540"/>
    </ligand>
</feature>
<name>A0A7D5SZA2_9EURY</name>
<dbReference type="InterPro" id="IPR036291">
    <property type="entry name" value="NAD(P)-bd_dom_sf"/>
</dbReference>
<dbReference type="GO" id="GO:0008483">
    <property type="term" value="F:transaminase activity"/>
    <property type="evidence" value="ECO:0007669"/>
    <property type="project" value="UniProtKB-KW"/>
</dbReference>
<comment type="catalytic activity">
    <reaction evidence="1">
        <text>(8S)-8-amino-7-oxononanoate + L-lysyl-[protein] + NADPH + H(+) = N(6)-[(2S,3R)-2-amino-8-carboxyoctan-3-yl]-L-lysyl-[protein] + NADP(+) + H2O</text>
        <dbReference type="Rhea" id="RHEA:63664"/>
        <dbReference type="Rhea" id="RHEA-COMP:9752"/>
        <dbReference type="Rhea" id="RHEA-COMP:16405"/>
        <dbReference type="ChEBI" id="CHEBI:15377"/>
        <dbReference type="ChEBI" id="CHEBI:15378"/>
        <dbReference type="ChEBI" id="CHEBI:29969"/>
        <dbReference type="ChEBI" id="CHEBI:57783"/>
        <dbReference type="ChEBI" id="CHEBI:58349"/>
        <dbReference type="ChEBI" id="CHEBI:149468"/>
        <dbReference type="ChEBI" id="CHEBI:149472"/>
    </reaction>
</comment>
<accession>A0A7D5SZA2</accession>
<dbReference type="RefSeq" id="WP_179908490.1">
    <property type="nucleotide sequence ID" value="NZ_CP058910.1"/>
</dbReference>
<keyword evidence="4" id="KW-1185">Reference proteome</keyword>
<dbReference type="InterPro" id="IPR044262">
    <property type="entry name" value="BioU-like"/>
</dbReference>
<keyword evidence="1" id="KW-0521">NADP</keyword>
<reference evidence="3 4" key="1">
    <citation type="submission" date="2020-07" db="EMBL/GenBank/DDBJ databases">
        <title>Halosimplex pelagicum sp. nov. and Halosimplex rubrum sp. nov., isolated from salted brown alga Laminaria, and emended description of the genus Halosimplex.</title>
        <authorList>
            <person name="Cui H."/>
        </authorList>
    </citation>
    <scope>NUCLEOTIDE SEQUENCE [LARGE SCALE GENOMIC DNA]</scope>
    <source>
        <strain evidence="3 4">R27</strain>
    </source>
</reference>
<dbReference type="KEGG" id="hrr:HZS55_15520"/>
<dbReference type="GO" id="GO:0050661">
    <property type="term" value="F:NADP binding"/>
    <property type="evidence" value="ECO:0007669"/>
    <property type="project" value="UniProtKB-UniRule"/>
</dbReference>
<feature type="binding site" evidence="1">
    <location>
        <begin position="254"/>
        <end position="255"/>
    </location>
    <ligand>
        <name>NAD(+)</name>
        <dbReference type="ChEBI" id="CHEBI:57540"/>
    </ligand>
</feature>
<dbReference type="GO" id="GO:0009102">
    <property type="term" value="P:biotin biosynthetic process"/>
    <property type="evidence" value="ECO:0007669"/>
    <property type="project" value="UniProtKB-UniRule"/>
</dbReference>
<dbReference type="EC" id="2.6.1.121" evidence="1"/>
<dbReference type="OrthoDB" id="146750at2157"/>
<comment type="pathway">
    <text evidence="1">Cofactor biosynthesis; biotin biosynthesis.</text>
</comment>
<keyword evidence="1" id="KW-0520">NAD</keyword>
<dbReference type="EMBL" id="CP058910">
    <property type="protein sequence ID" value="QLH78611.1"/>
    <property type="molecule type" value="Genomic_DNA"/>
</dbReference>
<dbReference type="GeneID" id="56079301"/>
<feature type="active site" description="Nucleophile" evidence="1">
    <location>
        <position position="187"/>
    </location>
</feature>
<comment type="similarity">
    <text evidence="1">Belongs to the BioU family.</text>
</comment>
<dbReference type="SUPFAM" id="SSF51735">
    <property type="entry name" value="NAD(P)-binding Rossmann-fold domains"/>
    <property type="match status" value="1"/>
</dbReference>
<organism evidence="3 4">
    <name type="scientific">Halosimplex rubrum</name>
    <dbReference type="NCBI Taxonomy" id="869889"/>
    <lineage>
        <taxon>Archaea</taxon>
        <taxon>Methanobacteriati</taxon>
        <taxon>Methanobacteriota</taxon>
        <taxon>Stenosarchaea group</taxon>
        <taxon>Halobacteria</taxon>
        <taxon>Halobacteriales</taxon>
        <taxon>Haloarculaceae</taxon>
        <taxon>Halosimplex</taxon>
    </lineage>
</organism>
<comment type="function">
    <text evidence="1">A 'suicide' enzyme that participates in biotin synthesis. Catalyzes the formation of (S)-8-amino-7-oxononanoate (DAN-carbamic acid) from (7R,8S)-8-amino-7-(carboxyamino)nonanoate (DAN), a function equivalent to the cannonical BioA reaction and the first half-reaction of BioD. The cellular requirement for biotin is thought be low enough that this single turnover enzyme supplies a sufficient amount of the cofactor. Overall it catalyzes three reactions: formation of a covalent linkage with 8-amino-7-oxononanoate to yield a BioU-DAN conjugate at the epsilon-amino group of Lys124 of BioU using NAD(P)H, carboxylation of the conjugate to form BioU-DAN-carbamic acid, and release of DAN-carbamic acid using NAD(P)+.</text>
</comment>
<feature type="modified residue" description="Allysine" evidence="1">
    <location>
        <position position="187"/>
    </location>
</feature>
<dbReference type="UniPathway" id="UPA00078"/>
<proteinExistence type="inferred from homology"/>
<feature type="active site" description="Proton acceptor" evidence="1">
    <location>
        <position position="258"/>
    </location>
</feature>
<evidence type="ECO:0000313" key="3">
    <source>
        <dbReference type="EMBL" id="QLH78611.1"/>
    </source>
</evidence>
<evidence type="ECO:0000256" key="1">
    <source>
        <dbReference type="HAMAP-Rule" id="MF_00852"/>
    </source>
</evidence>
<feature type="region of interest" description="Disordered" evidence="2">
    <location>
        <begin position="58"/>
        <end position="120"/>
    </location>
</feature>
<dbReference type="Proteomes" id="UP000509667">
    <property type="component" value="Chromosome"/>
</dbReference>
<dbReference type="GO" id="GO:0051287">
    <property type="term" value="F:NAD binding"/>
    <property type="evidence" value="ECO:0007669"/>
    <property type="project" value="UniProtKB-UniRule"/>
</dbReference>
<comment type="miscellaneous">
    <text evidence="1">In cannonical biotin synthesis a pimeloyl-conjugate is transformed into biotin by the subsequent action of BioF, BioA, BioD and BioB. This enzyme replaces BioA and performs the first half-reaction of BioD.</text>
</comment>
<evidence type="ECO:0000313" key="4">
    <source>
        <dbReference type="Proteomes" id="UP000509667"/>
    </source>
</evidence>